<sequence>MSTKSQRQKGLNVAIEALNRTKEVPSNTPAKAVFGSTSDLLSDIRDSVVDRKDYVELGLACADVCGALDRGLAYAQADQLKQPVLEAIGQLTRTVAQIQGSVVDPDKRSSISRIFHARSNKETIAAWRSELDRIHHVFDTELALHTHVAVSNVHHEVATTREIVSDIQRIMVKSQEGADITNQTTRLSMLGELPPPPPRACFGRDELIEKVVGRVKSLTPIALIGVGGIGKTSVALTVLHDDRIKKRFDENRRFIRCDQFQPALADFLSRLSKAVGAGIENPEDLTPLRPFLLSKEILIVLDNAESILDPQGSDVKKIYSVVEELSRMSNVGLLITSRITTIPSDCKRLDVPAISMDAARSAFYRIYDKDERPNVIDNILERLDFHPLSVTLLATVAHQNNWDSSRLAREWELQRTNVLRTEHNDSLAAIIELSLASPMFRVLGPNAREFLGAVAFFPQGVDENNLDWLFPSIPNRRNIVDRFCILSLTSRINGFITMLAPLRDHLSPRDPRTSPLLRTTKDCYSSRLRLLGDLEPDQAGYKESQWIRSEDVNVEHLLNVFISFDMDSDDTWDTCADFVNHLHEHKPRFTVLMPKIEGLPDDQGSKHQCLFRLSLLFYSLGNHVEAKRLLTRTLELERLRQGNDDRVARTLQSLADTNRMLNLHEEGIRQAKEALAIYKRLGDEEGQAKCWKHFGRLLVDDDQLDVAEEAGLRAMELFLDQRRELGVCSSHRLLGKISQKKGKREKAIQHYKEAIRIASPFDWYIQLFWIHHALAWLFYNEDEFGNAQSHVDQAKLHAVDDAYCLGRMMYLQAAILYRQGRLEEARAEILCALETLEKLGATDDVGWCRDLLRFFEH</sequence>
<accession>A0A9P6L806</accession>
<dbReference type="SMART" id="SM00028">
    <property type="entry name" value="TPR"/>
    <property type="match status" value="5"/>
</dbReference>
<dbReference type="InterPro" id="IPR019734">
    <property type="entry name" value="TPR_rpt"/>
</dbReference>
<evidence type="ECO:0000313" key="1">
    <source>
        <dbReference type="EMBL" id="KAF9787288.1"/>
    </source>
</evidence>
<evidence type="ECO:0008006" key="3">
    <source>
        <dbReference type="Google" id="ProtNLM"/>
    </source>
</evidence>
<comment type="caution">
    <text evidence="1">The sequence shown here is derived from an EMBL/GenBank/DDBJ whole genome shotgun (WGS) entry which is preliminary data.</text>
</comment>
<protein>
    <recommendedName>
        <fullName evidence="3">NB-ARC domain-containing protein</fullName>
    </recommendedName>
</protein>
<evidence type="ECO:0000313" key="2">
    <source>
        <dbReference type="Proteomes" id="UP000736335"/>
    </source>
</evidence>
<dbReference type="PANTHER" id="PTHR47691">
    <property type="entry name" value="REGULATOR-RELATED"/>
    <property type="match status" value="1"/>
</dbReference>
<dbReference type="SUPFAM" id="SSF48452">
    <property type="entry name" value="TPR-like"/>
    <property type="match status" value="1"/>
</dbReference>
<dbReference type="PANTHER" id="PTHR47691:SF3">
    <property type="entry name" value="HTH-TYPE TRANSCRIPTIONAL REGULATOR RV0890C-RELATED"/>
    <property type="match status" value="1"/>
</dbReference>
<dbReference type="InterPro" id="IPR011990">
    <property type="entry name" value="TPR-like_helical_dom_sf"/>
</dbReference>
<reference evidence="1" key="2">
    <citation type="submission" date="2020-11" db="EMBL/GenBank/DDBJ databases">
        <authorList>
            <consortium name="DOE Joint Genome Institute"/>
            <person name="Kuo A."/>
            <person name="Miyauchi S."/>
            <person name="Kiss E."/>
            <person name="Drula E."/>
            <person name="Kohler A."/>
            <person name="Sanchez-Garcia M."/>
            <person name="Andreopoulos B."/>
            <person name="Barry K.W."/>
            <person name="Bonito G."/>
            <person name="Buee M."/>
            <person name="Carver A."/>
            <person name="Chen C."/>
            <person name="Cichocki N."/>
            <person name="Clum A."/>
            <person name="Culley D."/>
            <person name="Crous P.W."/>
            <person name="Fauchery L."/>
            <person name="Girlanda M."/>
            <person name="Hayes R."/>
            <person name="Keri Z."/>
            <person name="Labutti K."/>
            <person name="Lipzen A."/>
            <person name="Lombard V."/>
            <person name="Magnuson J."/>
            <person name="Maillard F."/>
            <person name="Morin E."/>
            <person name="Murat C."/>
            <person name="Nolan M."/>
            <person name="Ohm R."/>
            <person name="Pangilinan J."/>
            <person name="Pereira M."/>
            <person name="Perotto S."/>
            <person name="Peter M."/>
            <person name="Riley R."/>
            <person name="Sitrit Y."/>
            <person name="Stielow B."/>
            <person name="Szollosi G."/>
            <person name="Zifcakova L."/>
            <person name="Stursova M."/>
            <person name="Spatafora J.W."/>
            <person name="Tedersoo L."/>
            <person name="Vaario L.-M."/>
            <person name="Yamada A."/>
            <person name="Yan M."/>
            <person name="Wang P."/>
            <person name="Xu J."/>
            <person name="Bruns T."/>
            <person name="Baldrian P."/>
            <person name="Vilgalys R."/>
            <person name="Henrissat B."/>
            <person name="Grigoriev I.V."/>
            <person name="Hibbett D."/>
            <person name="Nagy L.G."/>
            <person name="Martin F.M."/>
        </authorList>
    </citation>
    <scope>NUCLEOTIDE SEQUENCE</scope>
    <source>
        <strain evidence="1">UH-Tt-Lm1</strain>
    </source>
</reference>
<organism evidence="1 2">
    <name type="scientific">Thelephora terrestris</name>
    <dbReference type="NCBI Taxonomy" id="56493"/>
    <lineage>
        <taxon>Eukaryota</taxon>
        <taxon>Fungi</taxon>
        <taxon>Dikarya</taxon>
        <taxon>Basidiomycota</taxon>
        <taxon>Agaricomycotina</taxon>
        <taxon>Agaricomycetes</taxon>
        <taxon>Thelephorales</taxon>
        <taxon>Thelephoraceae</taxon>
        <taxon>Thelephora</taxon>
    </lineage>
</organism>
<dbReference type="Gene3D" id="3.40.50.300">
    <property type="entry name" value="P-loop containing nucleotide triphosphate hydrolases"/>
    <property type="match status" value="1"/>
</dbReference>
<proteinExistence type="predicted"/>
<name>A0A9P6L806_9AGAM</name>
<dbReference type="InterPro" id="IPR027417">
    <property type="entry name" value="P-loop_NTPase"/>
</dbReference>
<dbReference type="SUPFAM" id="SSF52540">
    <property type="entry name" value="P-loop containing nucleoside triphosphate hydrolases"/>
    <property type="match status" value="1"/>
</dbReference>
<dbReference type="AlphaFoldDB" id="A0A9P6L806"/>
<dbReference type="OrthoDB" id="1534087at2759"/>
<dbReference type="Pfam" id="PF13424">
    <property type="entry name" value="TPR_12"/>
    <property type="match status" value="1"/>
</dbReference>
<keyword evidence="2" id="KW-1185">Reference proteome</keyword>
<gene>
    <name evidence="1" type="ORF">BJ322DRAFT_713404</name>
</gene>
<dbReference type="Proteomes" id="UP000736335">
    <property type="component" value="Unassembled WGS sequence"/>
</dbReference>
<dbReference type="Gene3D" id="1.25.40.10">
    <property type="entry name" value="Tetratricopeptide repeat domain"/>
    <property type="match status" value="2"/>
</dbReference>
<dbReference type="EMBL" id="WIUZ02000005">
    <property type="protein sequence ID" value="KAF9787288.1"/>
    <property type="molecule type" value="Genomic_DNA"/>
</dbReference>
<reference evidence="1" key="1">
    <citation type="journal article" date="2020" name="Nat. Commun.">
        <title>Large-scale genome sequencing of mycorrhizal fungi provides insights into the early evolution of symbiotic traits.</title>
        <authorList>
            <person name="Miyauchi S."/>
            <person name="Kiss E."/>
            <person name="Kuo A."/>
            <person name="Drula E."/>
            <person name="Kohler A."/>
            <person name="Sanchez-Garcia M."/>
            <person name="Morin E."/>
            <person name="Andreopoulos B."/>
            <person name="Barry K.W."/>
            <person name="Bonito G."/>
            <person name="Buee M."/>
            <person name="Carver A."/>
            <person name="Chen C."/>
            <person name="Cichocki N."/>
            <person name="Clum A."/>
            <person name="Culley D."/>
            <person name="Crous P.W."/>
            <person name="Fauchery L."/>
            <person name="Girlanda M."/>
            <person name="Hayes R.D."/>
            <person name="Keri Z."/>
            <person name="LaButti K."/>
            <person name="Lipzen A."/>
            <person name="Lombard V."/>
            <person name="Magnuson J."/>
            <person name="Maillard F."/>
            <person name="Murat C."/>
            <person name="Nolan M."/>
            <person name="Ohm R.A."/>
            <person name="Pangilinan J."/>
            <person name="Pereira M.F."/>
            <person name="Perotto S."/>
            <person name="Peter M."/>
            <person name="Pfister S."/>
            <person name="Riley R."/>
            <person name="Sitrit Y."/>
            <person name="Stielow J.B."/>
            <person name="Szollosi G."/>
            <person name="Zifcakova L."/>
            <person name="Stursova M."/>
            <person name="Spatafora J.W."/>
            <person name="Tedersoo L."/>
            <person name="Vaario L.M."/>
            <person name="Yamada A."/>
            <person name="Yan M."/>
            <person name="Wang P."/>
            <person name="Xu J."/>
            <person name="Bruns T."/>
            <person name="Baldrian P."/>
            <person name="Vilgalys R."/>
            <person name="Dunand C."/>
            <person name="Henrissat B."/>
            <person name="Grigoriev I.V."/>
            <person name="Hibbett D."/>
            <person name="Nagy L.G."/>
            <person name="Martin F.M."/>
        </authorList>
    </citation>
    <scope>NUCLEOTIDE SEQUENCE</scope>
    <source>
        <strain evidence="1">UH-Tt-Lm1</strain>
    </source>
</reference>